<comment type="caution">
    <text evidence="12">The sequence shown here is derived from an EMBL/GenBank/DDBJ whole genome shotgun (WGS) entry which is preliminary data.</text>
</comment>
<dbReference type="PROSITE" id="PS01058">
    <property type="entry name" value="SAICAR_SYNTHETASE_2"/>
    <property type="match status" value="1"/>
</dbReference>
<dbReference type="EC" id="6.3.2.6" evidence="3"/>
<dbReference type="NCBIfam" id="NF010568">
    <property type="entry name" value="PRK13961.1"/>
    <property type="match status" value="1"/>
</dbReference>
<evidence type="ECO:0000256" key="7">
    <source>
        <dbReference type="ARBA" id="ARBA00022755"/>
    </source>
</evidence>
<evidence type="ECO:0000256" key="1">
    <source>
        <dbReference type="ARBA" id="ARBA00004672"/>
    </source>
</evidence>
<dbReference type="GO" id="GO:0005524">
    <property type="term" value="F:ATP binding"/>
    <property type="evidence" value="ECO:0007669"/>
    <property type="project" value="UniProtKB-KW"/>
</dbReference>
<dbReference type="PROSITE" id="PS01057">
    <property type="entry name" value="SAICAR_SYNTHETASE_1"/>
    <property type="match status" value="1"/>
</dbReference>
<dbReference type="AlphaFoldDB" id="A0A9N9EYB2"/>
<keyword evidence="5" id="KW-0436">Ligase</keyword>
<evidence type="ECO:0000259" key="11">
    <source>
        <dbReference type="Pfam" id="PF01259"/>
    </source>
</evidence>
<dbReference type="PANTHER" id="PTHR43700">
    <property type="entry name" value="PHOSPHORIBOSYLAMINOIMIDAZOLE-SUCCINOCARBOXAMIDE SYNTHASE"/>
    <property type="match status" value="1"/>
</dbReference>
<dbReference type="PANTHER" id="PTHR43700:SF1">
    <property type="entry name" value="PHOSPHORIBOSYLAMINOIMIDAZOLE-SUCCINOCARBOXAMIDE SYNTHASE"/>
    <property type="match status" value="1"/>
</dbReference>
<evidence type="ECO:0000256" key="2">
    <source>
        <dbReference type="ARBA" id="ARBA00010190"/>
    </source>
</evidence>
<dbReference type="GO" id="GO:0004639">
    <property type="term" value="F:phosphoribosylaminoimidazolesuccinocarboxamide synthase activity"/>
    <property type="evidence" value="ECO:0007669"/>
    <property type="project" value="UniProtKB-EC"/>
</dbReference>
<evidence type="ECO:0000256" key="8">
    <source>
        <dbReference type="ARBA" id="ARBA00022840"/>
    </source>
</evidence>
<protein>
    <recommendedName>
        <fullName evidence="4">Phosphoribosylaminoimidazole-succinocarboxamide synthase</fullName>
        <ecNumber evidence="3">6.3.2.6</ecNumber>
    </recommendedName>
    <alternativeName>
        <fullName evidence="9">SAICAR synthetase</fullName>
    </alternativeName>
</protein>
<feature type="non-terminal residue" evidence="12">
    <location>
        <position position="733"/>
    </location>
</feature>
<dbReference type="GO" id="GO:0005737">
    <property type="term" value="C:cytoplasm"/>
    <property type="evidence" value="ECO:0007669"/>
    <property type="project" value="TreeGrafter"/>
</dbReference>
<dbReference type="InterPro" id="IPR001636">
    <property type="entry name" value="SAICAR_synth"/>
</dbReference>
<organism evidence="12 13">
    <name type="scientific">Ambispora leptoticha</name>
    <dbReference type="NCBI Taxonomy" id="144679"/>
    <lineage>
        <taxon>Eukaryota</taxon>
        <taxon>Fungi</taxon>
        <taxon>Fungi incertae sedis</taxon>
        <taxon>Mucoromycota</taxon>
        <taxon>Glomeromycotina</taxon>
        <taxon>Glomeromycetes</taxon>
        <taxon>Archaeosporales</taxon>
        <taxon>Ambisporaceae</taxon>
        <taxon>Ambispora</taxon>
    </lineage>
</organism>
<feature type="compositionally biased region" description="Basic and acidic residues" evidence="10">
    <location>
        <begin position="334"/>
        <end position="354"/>
    </location>
</feature>
<feature type="non-terminal residue" evidence="12">
    <location>
        <position position="1"/>
    </location>
</feature>
<evidence type="ECO:0000256" key="3">
    <source>
        <dbReference type="ARBA" id="ARBA00012217"/>
    </source>
</evidence>
<name>A0A9N9EYB2_9GLOM</name>
<feature type="compositionally biased region" description="Basic residues" evidence="10">
    <location>
        <begin position="355"/>
        <end position="366"/>
    </location>
</feature>
<accession>A0A9N9EYB2</accession>
<evidence type="ECO:0000256" key="10">
    <source>
        <dbReference type="SAM" id="MobiDB-lite"/>
    </source>
</evidence>
<feature type="compositionally biased region" description="Basic and acidic residues" evidence="10">
    <location>
        <begin position="428"/>
        <end position="437"/>
    </location>
</feature>
<dbReference type="InterPro" id="IPR028923">
    <property type="entry name" value="SAICAR_synt/ADE2_N"/>
</dbReference>
<dbReference type="Proteomes" id="UP000789508">
    <property type="component" value="Unassembled WGS sequence"/>
</dbReference>
<proteinExistence type="inferred from homology"/>
<feature type="compositionally biased region" description="Polar residues" evidence="10">
    <location>
        <begin position="438"/>
        <end position="457"/>
    </location>
</feature>
<dbReference type="Pfam" id="PF01259">
    <property type="entry name" value="SAICAR_synt"/>
    <property type="match status" value="1"/>
</dbReference>
<dbReference type="Gene3D" id="3.30.470.20">
    <property type="entry name" value="ATP-grasp fold, B domain"/>
    <property type="match status" value="1"/>
</dbReference>
<dbReference type="GO" id="GO:0006189">
    <property type="term" value="P:'de novo' IMP biosynthetic process"/>
    <property type="evidence" value="ECO:0007669"/>
    <property type="project" value="TreeGrafter"/>
</dbReference>
<gene>
    <name evidence="12" type="ORF">ALEPTO_LOCUS11389</name>
</gene>
<feature type="compositionally biased region" description="Basic and acidic residues" evidence="10">
    <location>
        <begin position="631"/>
        <end position="641"/>
    </location>
</feature>
<keyword evidence="8" id="KW-0067">ATP-binding</keyword>
<comment type="similarity">
    <text evidence="2">Belongs to the SAICAR synthetase family.</text>
</comment>
<comment type="pathway">
    <text evidence="1">Purine metabolism; IMP biosynthesis via de novo pathway; 5-amino-1-(5-phospho-D-ribosyl)imidazole-4-carboxamide from 5-amino-1-(5-phospho-D-ribosyl)imidazole-4-carboxylate: step 1/2.</text>
</comment>
<evidence type="ECO:0000256" key="6">
    <source>
        <dbReference type="ARBA" id="ARBA00022741"/>
    </source>
</evidence>
<reference evidence="12" key="1">
    <citation type="submission" date="2021-06" db="EMBL/GenBank/DDBJ databases">
        <authorList>
            <person name="Kallberg Y."/>
            <person name="Tangrot J."/>
            <person name="Rosling A."/>
        </authorList>
    </citation>
    <scope>NUCLEOTIDE SEQUENCE</scope>
    <source>
        <strain evidence="12">FL130A</strain>
    </source>
</reference>
<evidence type="ECO:0000313" key="12">
    <source>
        <dbReference type="EMBL" id="CAG8696007.1"/>
    </source>
</evidence>
<evidence type="ECO:0000256" key="5">
    <source>
        <dbReference type="ARBA" id="ARBA00022598"/>
    </source>
</evidence>
<dbReference type="EMBL" id="CAJVPS010018028">
    <property type="protein sequence ID" value="CAG8696007.1"/>
    <property type="molecule type" value="Genomic_DNA"/>
</dbReference>
<feature type="region of interest" description="Disordered" evidence="10">
    <location>
        <begin position="608"/>
        <end position="647"/>
    </location>
</feature>
<dbReference type="OrthoDB" id="9991235at2759"/>
<sequence>GIPGKGKLLTQLSVFWFEKLYEILPNHLITADLEKMPAEVQKYRSQLEHRCLLVRKLKVLPIESIIRGYITGSAWSEYKKKGSICEIPLPDGLLESQELPELLFTPSTKAEIGQHDENIHPDKVTGLVGETHAKKIEEASLKLYIKAKEYALTKGIIIADTKFEFGTDSNGKLYLIDEVLTPDSSRFWLLKDFKAGQSQQSLDKQYVRNYLLSIDFDKRTSIELPNDIILKTMEKNEPRFSYNEPVPRTPAAAYYNEKESRSRYWAKDLTTIPPTTYNERESKSSSYWLKDEYSLTTPINSKSSKIKHGPLQKYSNFDNRHKRNPDIYPSAEEVQARMRNPEPHPTEEEILERIQRKRKSQSHRTSSRAYEPPDSENYLTSIDETTQPRNFTGNEGSFNHVSEKENWKYDDQLRRVARDDYDVSDPNSHLEKVEWSEIQHSQPDSDNYLPSSTTPSSPIGRRNYEQRVPSYSQPRLTKVKWEDSRSSHTNVNNPDFGLLRDSNRYMDEEDIKNELDYLYTQLKKEERAEMQEDYLRNWKPRLEDERADTPEDYLKHLKPRVNDIDRDVFPLSNNLKISTYTRQANTENDPALMYEVFLQIKSSTEQRNKKAASKTLNKEDQAQEGASEILNGHEEQREKTIDMSNNNKQESPKIHLAEEEPMKKISLFYNANEKEIEFEYVEEEQEKPFVRRSYHYQGPPLPELLIEEDKMNIIFNVMIGCLARNRWLDEAIE</sequence>
<keyword evidence="6" id="KW-0547">Nucleotide-binding</keyword>
<dbReference type="CDD" id="cd01414">
    <property type="entry name" value="SAICAR_synt_Sc"/>
    <property type="match status" value="1"/>
</dbReference>
<dbReference type="FunFam" id="3.30.470.20:FF:000015">
    <property type="entry name" value="Phosphoribosylaminoimidazole-succinocarboxamide synthase"/>
    <property type="match status" value="1"/>
</dbReference>
<keyword evidence="7" id="KW-0658">Purine biosynthesis</keyword>
<evidence type="ECO:0000256" key="9">
    <source>
        <dbReference type="ARBA" id="ARBA00030409"/>
    </source>
</evidence>
<evidence type="ECO:0000256" key="4">
    <source>
        <dbReference type="ARBA" id="ARBA00016460"/>
    </source>
</evidence>
<evidence type="ECO:0000313" key="13">
    <source>
        <dbReference type="Proteomes" id="UP000789508"/>
    </source>
</evidence>
<dbReference type="SUPFAM" id="SSF56104">
    <property type="entry name" value="SAICAR synthase-like"/>
    <property type="match status" value="1"/>
</dbReference>
<feature type="domain" description="SAICAR synthetase/ADE2 N-terminal" evidence="11">
    <location>
        <begin position="2"/>
        <end position="213"/>
    </location>
</feature>
<dbReference type="NCBIfam" id="TIGR00081">
    <property type="entry name" value="purC"/>
    <property type="match status" value="1"/>
</dbReference>
<feature type="region of interest" description="Disordered" evidence="10">
    <location>
        <begin position="301"/>
        <end position="380"/>
    </location>
</feature>
<dbReference type="Gene3D" id="3.30.200.20">
    <property type="entry name" value="Phosphorylase Kinase, domain 1"/>
    <property type="match status" value="1"/>
</dbReference>
<dbReference type="InterPro" id="IPR018236">
    <property type="entry name" value="SAICAR_synthetase_CS"/>
</dbReference>
<feature type="region of interest" description="Disordered" evidence="10">
    <location>
        <begin position="421"/>
        <end position="495"/>
    </location>
</feature>
<keyword evidence="13" id="KW-1185">Reference proteome</keyword>